<keyword evidence="3 5" id="KW-0418">Kinase</keyword>
<comment type="similarity">
    <text evidence="3">Belongs to the CoaE family.</text>
</comment>
<dbReference type="InterPro" id="IPR001977">
    <property type="entry name" value="Depp_CoAkinase"/>
</dbReference>
<dbReference type="EMBL" id="CAJVAP010000021">
    <property type="protein sequence ID" value="CAG7615299.1"/>
    <property type="molecule type" value="Genomic_DNA"/>
</dbReference>
<proteinExistence type="inferred from homology"/>
<keyword evidence="3" id="KW-0173">Coenzyme A biosynthesis</keyword>
<dbReference type="GO" id="GO:0005737">
    <property type="term" value="C:cytoplasm"/>
    <property type="evidence" value="ECO:0007669"/>
    <property type="project" value="UniProtKB-SubCell"/>
</dbReference>
<dbReference type="GO" id="GO:0005524">
    <property type="term" value="F:ATP binding"/>
    <property type="evidence" value="ECO:0007669"/>
    <property type="project" value="UniProtKB-UniRule"/>
</dbReference>
<keyword evidence="1 3" id="KW-0547">Nucleotide-binding</keyword>
<dbReference type="NCBIfam" id="NF002879">
    <property type="entry name" value="PRK03333.1"/>
    <property type="match status" value="1"/>
</dbReference>
<dbReference type="GO" id="GO:0015937">
    <property type="term" value="P:coenzyme A biosynthetic process"/>
    <property type="evidence" value="ECO:0007669"/>
    <property type="project" value="UniProtKB-UniRule"/>
</dbReference>
<comment type="caution">
    <text evidence="5">The sequence shown here is derived from an EMBL/GenBank/DDBJ whole genome shotgun (WGS) entry which is preliminary data.</text>
</comment>
<dbReference type="PROSITE" id="PS51219">
    <property type="entry name" value="DPCK"/>
    <property type="match status" value="1"/>
</dbReference>
<dbReference type="NCBIfam" id="TIGR00152">
    <property type="entry name" value="dephospho-CoA kinase"/>
    <property type="match status" value="1"/>
</dbReference>
<dbReference type="EC" id="2.7.1.24" evidence="3 4"/>
<name>A0A916JZ09_9MICO</name>
<dbReference type="CDD" id="cd02022">
    <property type="entry name" value="DPCK"/>
    <property type="match status" value="1"/>
</dbReference>
<dbReference type="Proteomes" id="UP000693892">
    <property type="component" value="Unassembled WGS sequence"/>
</dbReference>
<evidence type="ECO:0000313" key="5">
    <source>
        <dbReference type="EMBL" id="CAG7615299.1"/>
    </source>
</evidence>
<reference evidence="5" key="1">
    <citation type="submission" date="2021-06" db="EMBL/GenBank/DDBJ databases">
        <authorList>
            <person name="Criscuolo A."/>
        </authorList>
    </citation>
    <scope>NUCLEOTIDE SEQUENCE</scope>
    <source>
        <strain evidence="5">CIP111803</strain>
    </source>
</reference>
<sequence length="217" mass="23179">MLRAESYQSPRYSGSMKLIGLSGGIASGKSTIGRRLEELGAVRIDADQLARDVVQPGAPALERIRSAFGEHVIAADGALDREALGSLVFANPDALAELNGIVHPAVRELAQERIAAAEAADPAAIVVYEIPLLVETGAHSDGTVRWDLIVIADAPAEKRERRLVELRGLSEEEAARRIASQADDDERRAAAGVLIDTSGSKEQTLQQVDALWRTLNG</sequence>
<keyword evidence="6" id="KW-1185">Reference proteome</keyword>
<dbReference type="HAMAP" id="MF_00376">
    <property type="entry name" value="Dephospho_CoA_kinase"/>
    <property type="match status" value="1"/>
</dbReference>
<evidence type="ECO:0000256" key="4">
    <source>
        <dbReference type="NCBIfam" id="TIGR00152"/>
    </source>
</evidence>
<dbReference type="AlphaFoldDB" id="A0A916JZ09"/>
<keyword evidence="3 5" id="KW-0808">Transferase</keyword>
<dbReference type="PANTHER" id="PTHR10695">
    <property type="entry name" value="DEPHOSPHO-COA KINASE-RELATED"/>
    <property type="match status" value="1"/>
</dbReference>
<evidence type="ECO:0000256" key="1">
    <source>
        <dbReference type="ARBA" id="ARBA00022741"/>
    </source>
</evidence>
<keyword evidence="3" id="KW-0963">Cytoplasm</keyword>
<keyword evidence="2 3" id="KW-0067">ATP-binding</keyword>
<comment type="function">
    <text evidence="3">Catalyzes the phosphorylation of the 3'-hydroxyl group of dephosphocoenzyme A to form coenzyme A.</text>
</comment>
<dbReference type="PANTHER" id="PTHR10695:SF46">
    <property type="entry name" value="BIFUNCTIONAL COENZYME A SYNTHASE-RELATED"/>
    <property type="match status" value="1"/>
</dbReference>
<feature type="binding site" evidence="3">
    <location>
        <begin position="26"/>
        <end position="31"/>
    </location>
    <ligand>
        <name>ATP</name>
        <dbReference type="ChEBI" id="CHEBI:30616"/>
    </ligand>
</feature>
<evidence type="ECO:0000256" key="2">
    <source>
        <dbReference type="ARBA" id="ARBA00022840"/>
    </source>
</evidence>
<protein>
    <recommendedName>
        <fullName evidence="3 4">Dephospho-CoA kinase</fullName>
        <ecNumber evidence="3 4">2.7.1.24</ecNumber>
    </recommendedName>
    <alternativeName>
        <fullName evidence="3">Dephosphocoenzyme A kinase</fullName>
    </alternativeName>
</protein>
<comment type="pathway">
    <text evidence="3">Cofactor biosynthesis; coenzyme A biosynthesis; CoA from (R)-pantothenate: step 5/5.</text>
</comment>
<organism evidence="5 6">
    <name type="scientific">Leucobacter soli</name>
    <dbReference type="NCBI Taxonomy" id="2812850"/>
    <lineage>
        <taxon>Bacteria</taxon>
        <taxon>Bacillati</taxon>
        <taxon>Actinomycetota</taxon>
        <taxon>Actinomycetes</taxon>
        <taxon>Micrococcales</taxon>
        <taxon>Microbacteriaceae</taxon>
        <taxon>Leucobacter</taxon>
    </lineage>
</organism>
<evidence type="ECO:0000256" key="3">
    <source>
        <dbReference type="HAMAP-Rule" id="MF_00376"/>
    </source>
</evidence>
<comment type="catalytic activity">
    <reaction evidence="3">
        <text>3'-dephospho-CoA + ATP = ADP + CoA + H(+)</text>
        <dbReference type="Rhea" id="RHEA:18245"/>
        <dbReference type="ChEBI" id="CHEBI:15378"/>
        <dbReference type="ChEBI" id="CHEBI:30616"/>
        <dbReference type="ChEBI" id="CHEBI:57287"/>
        <dbReference type="ChEBI" id="CHEBI:57328"/>
        <dbReference type="ChEBI" id="CHEBI:456216"/>
        <dbReference type="EC" id="2.7.1.24"/>
    </reaction>
</comment>
<dbReference type="GO" id="GO:0004140">
    <property type="term" value="F:dephospho-CoA kinase activity"/>
    <property type="evidence" value="ECO:0007669"/>
    <property type="project" value="UniProtKB-UniRule"/>
</dbReference>
<comment type="subcellular location">
    <subcellularLocation>
        <location evidence="3">Cytoplasm</location>
    </subcellularLocation>
</comment>
<dbReference type="Pfam" id="PF01121">
    <property type="entry name" value="CoaE"/>
    <property type="match status" value="1"/>
</dbReference>
<gene>
    <name evidence="3 5" type="primary">coaE</name>
    <name evidence="5" type="ORF">LEUCIP111803_01864</name>
</gene>
<accession>A0A916JZ09</accession>
<evidence type="ECO:0000313" key="6">
    <source>
        <dbReference type="Proteomes" id="UP000693892"/>
    </source>
</evidence>